<accession>A0A2I6S885</accession>
<dbReference type="AlphaFoldDB" id="A0A2I6S885"/>
<evidence type="ECO:0000256" key="1">
    <source>
        <dbReference type="ARBA" id="ARBA00004651"/>
    </source>
</evidence>
<proteinExistence type="inferred from homology"/>
<dbReference type="KEGG" id="atw:C0099_11400"/>
<keyword evidence="5 9" id="KW-0169">Cobalamin biosynthesis</keyword>
<sequence>MGFLSLLAALVLEQFRPLARHTRVDDAFGRIRDLAAGRCRADGFACRVAWLLAVLGSGFVVLVVHGLLYSFWTPLAFAFDAALLYFLIGFRREEESFADVERALANDDVEGAARRLSAWSGVDRSGAGAEELARLTVEHAVLGAHRGIFGVIFWFVLMPGPMGAVMYRVACDLAQAPDASPFVRRAFGWIDWLPAHVTALACSVIGNFEEAVASWRTQAPLWTDRGAGVVLAAAAGALGMRLGMPAHENGAVVDRPELGQGSVVDVENMPRAARLVWRVLVLLVLVLALLAIAGRVGG</sequence>
<evidence type="ECO:0000256" key="5">
    <source>
        <dbReference type="ARBA" id="ARBA00022573"/>
    </source>
</evidence>
<dbReference type="EMBL" id="CP025682">
    <property type="protein sequence ID" value="AUN95479.1"/>
    <property type="molecule type" value="Genomic_DNA"/>
</dbReference>
<evidence type="ECO:0000313" key="10">
    <source>
        <dbReference type="EMBL" id="AUN95479.1"/>
    </source>
</evidence>
<reference evidence="10 11" key="1">
    <citation type="submission" date="2018-01" db="EMBL/GenBank/DDBJ databases">
        <authorList>
            <person name="Fu G.-Y."/>
        </authorList>
    </citation>
    <scope>NUCLEOTIDE SEQUENCE [LARGE SCALE GENOMIC DNA]</scope>
    <source>
        <strain evidence="10 11">SY39</strain>
    </source>
</reference>
<feature type="transmembrane region" description="Helical" evidence="9">
    <location>
        <begin position="48"/>
        <end position="65"/>
    </location>
</feature>
<keyword evidence="11" id="KW-1185">Reference proteome</keyword>
<comment type="caution">
    <text evidence="9">Lacks conserved residue(s) required for the propagation of feature annotation.</text>
</comment>
<keyword evidence="4 9" id="KW-1003">Cell membrane</keyword>
<dbReference type="OrthoDB" id="8533534at2"/>
<evidence type="ECO:0000256" key="8">
    <source>
        <dbReference type="ARBA" id="ARBA00023136"/>
    </source>
</evidence>
<evidence type="ECO:0000256" key="9">
    <source>
        <dbReference type="HAMAP-Rule" id="MF_00024"/>
    </source>
</evidence>
<keyword evidence="6 9" id="KW-0812">Transmembrane</keyword>
<evidence type="ECO:0000256" key="4">
    <source>
        <dbReference type="ARBA" id="ARBA00022475"/>
    </source>
</evidence>
<dbReference type="RefSeq" id="WP_102247527.1">
    <property type="nucleotide sequence ID" value="NZ_CP025682.1"/>
</dbReference>
<dbReference type="GO" id="GO:0015420">
    <property type="term" value="F:ABC-type vitamin B12 transporter activity"/>
    <property type="evidence" value="ECO:0007669"/>
    <property type="project" value="UniProtKB-UniRule"/>
</dbReference>
<protein>
    <recommendedName>
        <fullName evidence="9">Cobalamin biosynthesis protein CobD</fullName>
    </recommendedName>
</protein>
<dbReference type="Pfam" id="PF03186">
    <property type="entry name" value="CobD_Cbib"/>
    <property type="match status" value="1"/>
</dbReference>
<keyword evidence="7 9" id="KW-1133">Transmembrane helix</keyword>
<dbReference type="GO" id="GO:0048472">
    <property type="term" value="F:threonine-phosphate decarboxylase activity"/>
    <property type="evidence" value="ECO:0007669"/>
    <property type="project" value="InterPro"/>
</dbReference>
<feature type="transmembrane region" description="Helical" evidence="9">
    <location>
        <begin position="71"/>
        <end position="88"/>
    </location>
</feature>
<gene>
    <name evidence="9" type="primary">cobD</name>
    <name evidence="10" type="ORF">C0099_11400</name>
</gene>
<dbReference type="UniPathway" id="UPA00148"/>
<dbReference type="InterPro" id="IPR004485">
    <property type="entry name" value="Cobalamin_biosynth_CobD/CbiB"/>
</dbReference>
<comment type="function">
    <text evidence="9">Converts cobyric acid to cobinamide by the addition of aminopropanol on the F carboxylic group.</text>
</comment>
<keyword evidence="8 9" id="KW-0472">Membrane</keyword>
<evidence type="ECO:0000256" key="7">
    <source>
        <dbReference type="ARBA" id="ARBA00022989"/>
    </source>
</evidence>
<dbReference type="GO" id="GO:0009236">
    <property type="term" value="P:cobalamin biosynthetic process"/>
    <property type="evidence" value="ECO:0007669"/>
    <property type="project" value="UniProtKB-UniRule"/>
</dbReference>
<dbReference type="GO" id="GO:0005886">
    <property type="term" value="C:plasma membrane"/>
    <property type="evidence" value="ECO:0007669"/>
    <property type="project" value="UniProtKB-SubCell"/>
</dbReference>
<feature type="transmembrane region" description="Helical" evidence="9">
    <location>
        <begin position="275"/>
        <end position="296"/>
    </location>
</feature>
<comment type="subcellular location">
    <subcellularLocation>
        <location evidence="1 9">Cell membrane</location>
        <topology evidence="1 9">Multi-pass membrane protein</topology>
    </subcellularLocation>
</comment>
<evidence type="ECO:0000256" key="6">
    <source>
        <dbReference type="ARBA" id="ARBA00022692"/>
    </source>
</evidence>
<dbReference type="Proteomes" id="UP000242205">
    <property type="component" value="Chromosome"/>
</dbReference>
<name>A0A2I6S885_9RHOO</name>
<comment type="similarity">
    <text evidence="3 9">Belongs to the CobD/CbiB family.</text>
</comment>
<evidence type="ECO:0000313" key="11">
    <source>
        <dbReference type="Proteomes" id="UP000242205"/>
    </source>
</evidence>
<organism evidence="10 11">
    <name type="scientific">Pseudazoarcus pumilus</name>
    <dbReference type="NCBI Taxonomy" id="2067960"/>
    <lineage>
        <taxon>Bacteria</taxon>
        <taxon>Pseudomonadati</taxon>
        <taxon>Pseudomonadota</taxon>
        <taxon>Betaproteobacteria</taxon>
        <taxon>Rhodocyclales</taxon>
        <taxon>Zoogloeaceae</taxon>
        <taxon>Pseudazoarcus</taxon>
    </lineage>
</organism>
<comment type="pathway">
    <text evidence="2 9">Cofactor biosynthesis; adenosylcobalamin biosynthesis.</text>
</comment>
<dbReference type="HAMAP" id="MF_00024">
    <property type="entry name" value="CobD_CbiB"/>
    <property type="match status" value="1"/>
</dbReference>
<dbReference type="PANTHER" id="PTHR34308:SF1">
    <property type="entry name" value="COBALAMIN BIOSYNTHESIS PROTEIN CBIB"/>
    <property type="match status" value="1"/>
</dbReference>
<dbReference type="PANTHER" id="PTHR34308">
    <property type="entry name" value="COBALAMIN BIOSYNTHESIS PROTEIN CBIB"/>
    <property type="match status" value="1"/>
</dbReference>
<evidence type="ECO:0000256" key="2">
    <source>
        <dbReference type="ARBA" id="ARBA00004953"/>
    </source>
</evidence>
<evidence type="ECO:0000256" key="3">
    <source>
        <dbReference type="ARBA" id="ARBA00006263"/>
    </source>
</evidence>